<keyword evidence="1" id="KW-0812">Transmembrane</keyword>
<accession>A0A2V1CWZ8</accession>
<gene>
    <name evidence="2" type="ORF">DM02DRAFT_607610</name>
</gene>
<evidence type="ECO:0000313" key="2">
    <source>
        <dbReference type="EMBL" id="PVH90268.1"/>
    </source>
</evidence>
<dbReference type="Proteomes" id="UP000244855">
    <property type="component" value="Unassembled WGS sequence"/>
</dbReference>
<name>A0A2V1CWZ8_9PLEO</name>
<keyword evidence="1" id="KW-1133">Transmembrane helix</keyword>
<feature type="transmembrane region" description="Helical" evidence="1">
    <location>
        <begin position="35"/>
        <end position="60"/>
    </location>
</feature>
<feature type="transmembrane region" description="Helical" evidence="1">
    <location>
        <begin position="179"/>
        <end position="196"/>
    </location>
</feature>
<dbReference type="PANTHER" id="PTHR37471">
    <property type="entry name" value="UNNAMED PRODUCT"/>
    <property type="match status" value="1"/>
</dbReference>
<protein>
    <recommendedName>
        <fullName evidence="4">AB hydrolase-1 domain-containing protein</fullName>
    </recommendedName>
</protein>
<evidence type="ECO:0008006" key="4">
    <source>
        <dbReference type="Google" id="ProtNLM"/>
    </source>
</evidence>
<proteinExistence type="predicted"/>
<dbReference type="SUPFAM" id="SSF53474">
    <property type="entry name" value="alpha/beta-Hydrolases"/>
    <property type="match status" value="1"/>
</dbReference>
<evidence type="ECO:0000313" key="3">
    <source>
        <dbReference type="Proteomes" id="UP000244855"/>
    </source>
</evidence>
<dbReference type="AlphaFoldDB" id="A0A2V1CWZ8"/>
<feature type="transmembrane region" description="Helical" evidence="1">
    <location>
        <begin position="7"/>
        <end position="29"/>
    </location>
</feature>
<keyword evidence="1" id="KW-0472">Membrane</keyword>
<evidence type="ECO:0000256" key="1">
    <source>
        <dbReference type="SAM" id="Phobius"/>
    </source>
</evidence>
<dbReference type="EMBL" id="KZ806482">
    <property type="protein sequence ID" value="PVH90268.1"/>
    <property type="molecule type" value="Genomic_DNA"/>
</dbReference>
<dbReference type="PANTHER" id="PTHR37471:SF1">
    <property type="entry name" value="AB HYDROLASE-1 DOMAIN-CONTAINING PROTEIN"/>
    <property type="match status" value="1"/>
</dbReference>
<reference evidence="2 3" key="1">
    <citation type="journal article" date="2018" name="Sci. Rep.">
        <title>Comparative genomics provides insights into the lifestyle and reveals functional heterogeneity of dark septate endophytic fungi.</title>
        <authorList>
            <person name="Knapp D.G."/>
            <person name="Nemeth J.B."/>
            <person name="Barry K."/>
            <person name="Hainaut M."/>
            <person name="Henrissat B."/>
            <person name="Johnson J."/>
            <person name="Kuo A."/>
            <person name="Lim J.H.P."/>
            <person name="Lipzen A."/>
            <person name="Nolan M."/>
            <person name="Ohm R.A."/>
            <person name="Tamas L."/>
            <person name="Grigoriev I.V."/>
            <person name="Spatafora J.W."/>
            <person name="Nagy L.G."/>
            <person name="Kovacs G.M."/>
        </authorList>
    </citation>
    <scope>NUCLEOTIDE SEQUENCE [LARGE SCALE GENOMIC DNA]</scope>
    <source>
        <strain evidence="2 3">DSE2036</strain>
    </source>
</reference>
<dbReference type="OrthoDB" id="6431331at2759"/>
<dbReference type="InterPro" id="IPR029058">
    <property type="entry name" value="AB_hydrolase_fold"/>
</dbReference>
<sequence length="493" mass="57320">MIGTSIFDYIFIRVCIFILHLIAPLSVLYCLSSLVYSALFHATGILQVWATLEAAFYILVYHPRRLYLQRAANHPTPDCRQRRRALFQSCHKNIPDPERYLTKWFMDAPASEIKRENVKDFFRWAFLNKSVPNKVDDEELEEFVVEMEMLLGRKIELGKGSAKCFSLTLGKVDMLHRSLAWYLCVFVVDTVASSYLRYYSFDFHSTSLLRLPTVFPFRPFGLFTPYRSPAKTLTYWHHRHTSKNRLPVLFIHGIGIGLYPYIDFLAELNLENEVNELDGEIGIIAVEIMSVSFRITGEAPKKEEICREIDCILRAHGWGKFVLASHSYGSTIVTHLLHTPHLAQCIGPILFIDPITFLLHLPDVAYNFMCRKPIRANEHQLHYFASKDMGVSHTLFRCFFWSENILWKEDIQNRRVTVALAGKDLIVNTEIVKEYLTNNSGVRGGKRSEDKTWEGNELDVLWFPHLDHGQVFDKKITRERLVKITRSYCDRKE</sequence>
<dbReference type="STRING" id="97972.A0A2V1CWZ8"/>
<dbReference type="Gene3D" id="3.40.50.1820">
    <property type="entry name" value="alpha/beta hydrolase"/>
    <property type="match status" value="1"/>
</dbReference>
<organism evidence="2 3">
    <name type="scientific">Periconia macrospinosa</name>
    <dbReference type="NCBI Taxonomy" id="97972"/>
    <lineage>
        <taxon>Eukaryota</taxon>
        <taxon>Fungi</taxon>
        <taxon>Dikarya</taxon>
        <taxon>Ascomycota</taxon>
        <taxon>Pezizomycotina</taxon>
        <taxon>Dothideomycetes</taxon>
        <taxon>Pleosporomycetidae</taxon>
        <taxon>Pleosporales</taxon>
        <taxon>Massarineae</taxon>
        <taxon>Periconiaceae</taxon>
        <taxon>Periconia</taxon>
    </lineage>
</organism>
<keyword evidence="3" id="KW-1185">Reference proteome</keyword>